<reference evidence="1 2" key="1">
    <citation type="submission" date="2020-08" db="EMBL/GenBank/DDBJ databases">
        <authorList>
            <person name="Liu C."/>
            <person name="Sun Q."/>
        </authorList>
    </citation>
    <scope>NUCLEOTIDE SEQUENCE [LARGE SCALE GENOMIC DNA]</scope>
    <source>
        <strain evidence="1 2">NSJ-61</strain>
    </source>
</reference>
<dbReference type="KEGG" id="ehn:H9Q80_14170"/>
<dbReference type="Proteomes" id="UP000515856">
    <property type="component" value="Chromosome"/>
</dbReference>
<keyword evidence="2" id="KW-1185">Reference proteome</keyword>
<organism evidence="1 2">
    <name type="scientific">[Eubacterium] hominis</name>
    <dbReference type="NCBI Taxonomy" id="2764325"/>
    <lineage>
        <taxon>Bacteria</taxon>
        <taxon>Bacillati</taxon>
        <taxon>Bacillota</taxon>
        <taxon>Erysipelotrichia</taxon>
        <taxon>Erysipelotrichales</taxon>
        <taxon>Erysipelotrichaceae</taxon>
        <taxon>Amedibacillus</taxon>
    </lineage>
</organism>
<accession>A0A7G9GU69</accession>
<dbReference type="EMBL" id="CP060636">
    <property type="protein sequence ID" value="QNM14351.1"/>
    <property type="molecule type" value="Genomic_DNA"/>
</dbReference>
<dbReference type="AlphaFoldDB" id="A0A7G9GU69"/>
<evidence type="ECO:0000313" key="1">
    <source>
        <dbReference type="EMBL" id="QNM14351.1"/>
    </source>
</evidence>
<protein>
    <submittedName>
        <fullName evidence="1">Uncharacterized protein</fullName>
    </submittedName>
</protein>
<dbReference type="Gene3D" id="3.40.50.720">
    <property type="entry name" value="NAD(P)-binding Rossmann-like Domain"/>
    <property type="match status" value="1"/>
</dbReference>
<sequence length="74" mass="8256">MCGTIKIMVYYLEGNKGFTETLCSYLKEAKNQCPIIISSSIQAASDNDYGKSKKEGEDFLLAFGKENGNPIYIY</sequence>
<gene>
    <name evidence="1" type="ORF">H9Q80_14170</name>
</gene>
<proteinExistence type="predicted"/>
<dbReference type="RefSeq" id="WP_187426313.1">
    <property type="nucleotide sequence ID" value="NZ_CP060636.1"/>
</dbReference>
<evidence type="ECO:0000313" key="2">
    <source>
        <dbReference type="Proteomes" id="UP000515856"/>
    </source>
</evidence>
<name>A0A7G9GU69_9FIRM</name>